<keyword evidence="2" id="KW-0806">Transcription termination</keyword>
<dbReference type="PANTHER" id="PTHR13068:SF173">
    <property type="entry name" value="EMB|CAB62602.1"/>
    <property type="match status" value="1"/>
</dbReference>
<evidence type="ECO:0000313" key="5">
    <source>
        <dbReference type="Proteomes" id="UP000824469"/>
    </source>
</evidence>
<dbReference type="GO" id="GO:0006353">
    <property type="term" value="P:DNA-templated transcription termination"/>
    <property type="evidence" value="ECO:0007669"/>
    <property type="project" value="UniProtKB-KW"/>
</dbReference>
<dbReference type="Pfam" id="PF02536">
    <property type="entry name" value="mTERF"/>
    <property type="match status" value="1"/>
</dbReference>
<evidence type="ECO:0000256" key="3">
    <source>
        <dbReference type="ARBA" id="ARBA00022946"/>
    </source>
</evidence>
<dbReference type="EMBL" id="JAHRHJ020000007">
    <property type="protein sequence ID" value="KAH9309519.1"/>
    <property type="molecule type" value="Genomic_DNA"/>
</dbReference>
<dbReference type="FunFam" id="1.25.70.10:FF:000001">
    <property type="entry name" value="Mitochondrial transcription termination factor-like"/>
    <property type="match status" value="1"/>
</dbReference>
<dbReference type="SMART" id="SM00733">
    <property type="entry name" value="Mterf"/>
    <property type="match status" value="7"/>
</dbReference>
<keyword evidence="5" id="KW-1185">Reference proteome</keyword>
<evidence type="ECO:0000256" key="1">
    <source>
        <dbReference type="ARBA" id="ARBA00007692"/>
    </source>
</evidence>
<evidence type="ECO:0008006" key="6">
    <source>
        <dbReference type="Google" id="ProtNLM"/>
    </source>
</evidence>
<sequence length="444" mass="50090">PITLAMSIPKCLALSKLSLLSANAIPGWKNKHGAITHILLTECGFCECQLATIQRTKIFQFKSKYTLTAAQQAHQFFMDSDFTFEQVRKTILKTSPSTNVIPAGGDKHGAMTHFLLTEIGFSDSQLATIQRRNKSLFKSKSTHRAQQALQFLRDSGFTLEQVKMTILRNPSFLQCIVDEKLNSKLQLIKTLGLTDIDLAHVISQQPRILGLSLDKALHPKISILLNIFGSKDNLSKAITRNPMLLLRNVDRQLDPVINILEQSGVQGNLLLFLLLRRAEVLLCNSEESLKLKIEYVRNMGILEGSKAFVVALAAVEVGGLKNLKKKLKLLVSRGLSEEEIKFILMKFPVILGMSMDKIRKNMKFLTHTAGFQPNILISHPLFLGYSVEYRMHPRYMVFEYLRSMQPGQRLPSLATVLNLTEKKFGEKFLLDNPQIAELYESYMG</sequence>
<comment type="similarity">
    <text evidence="1">Belongs to the mTERF family.</text>
</comment>
<accession>A0AA38FSH7</accession>
<protein>
    <recommendedName>
        <fullName evidence="6">mTERF domain-containing protein 1, mitochondrial</fullName>
    </recommendedName>
</protein>
<proteinExistence type="inferred from homology"/>
<evidence type="ECO:0000256" key="2">
    <source>
        <dbReference type="ARBA" id="ARBA00022472"/>
    </source>
</evidence>
<reference evidence="4 5" key="1">
    <citation type="journal article" date="2021" name="Nat. Plants">
        <title>The Taxus genome provides insights into paclitaxel biosynthesis.</title>
        <authorList>
            <person name="Xiong X."/>
            <person name="Gou J."/>
            <person name="Liao Q."/>
            <person name="Li Y."/>
            <person name="Zhou Q."/>
            <person name="Bi G."/>
            <person name="Li C."/>
            <person name="Du R."/>
            <person name="Wang X."/>
            <person name="Sun T."/>
            <person name="Guo L."/>
            <person name="Liang H."/>
            <person name="Lu P."/>
            <person name="Wu Y."/>
            <person name="Zhang Z."/>
            <person name="Ro D.K."/>
            <person name="Shang Y."/>
            <person name="Huang S."/>
            <person name="Yan J."/>
        </authorList>
    </citation>
    <scope>NUCLEOTIDE SEQUENCE [LARGE SCALE GENOMIC DNA]</scope>
    <source>
        <strain evidence="4">Ta-2019</strain>
    </source>
</reference>
<keyword evidence="3" id="KW-0809">Transit peptide</keyword>
<feature type="non-terminal residue" evidence="4">
    <location>
        <position position="1"/>
    </location>
</feature>
<keyword evidence="2" id="KW-0805">Transcription regulation</keyword>
<dbReference type="AlphaFoldDB" id="A0AA38FSH7"/>
<dbReference type="Gene3D" id="1.25.70.10">
    <property type="entry name" value="Transcription termination factor 3, mitochondrial"/>
    <property type="match status" value="1"/>
</dbReference>
<dbReference type="GO" id="GO:0003676">
    <property type="term" value="F:nucleic acid binding"/>
    <property type="evidence" value="ECO:0007669"/>
    <property type="project" value="InterPro"/>
</dbReference>
<evidence type="ECO:0000313" key="4">
    <source>
        <dbReference type="EMBL" id="KAH9309519.1"/>
    </source>
</evidence>
<feature type="non-terminal residue" evidence="4">
    <location>
        <position position="444"/>
    </location>
</feature>
<comment type="caution">
    <text evidence="4">The sequence shown here is derived from an EMBL/GenBank/DDBJ whole genome shotgun (WGS) entry which is preliminary data.</text>
</comment>
<gene>
    <name evidence="4" type="ORF">KI387_037430</name>
</gene>
<dbReference type="InterPro" id="IPR003690">
    <property type="entry name" value="MTERF"/>
</dbReference>
<dbReference type="InterPro" id="IPR038538">
    <property type="entry name" value="MTERF_sf"/>
</dbReference>
<name>A0AA38FSH7_TAXCH</name>
<dbReference type="Proteomes" id="UP000824469">
    <property type="component" value="Unassembled WGS sequence"/>
</dbReference>
<keyword evidence="2" id="KW-0804">Transcription</keyword>
<organism evidence="4 5">
    <name type="scientific">Taxus chinensis</name>
    <name type="common">Chinese yew</name>
    <name type="synonym">Taxus wallichiana var. chinensis</name>
    <dbReference type="NCBI Taxonomy" id="29808"/>
    <lineage>
        <taxon>Eukaryota</taxon>
        <taxon>Viridiplantae</taxon>
        <taxon>Streptophyta</taxon>
        <taxon>Embryophyta</taxon>
        <taxon>Tracheophyta</taxon>
        <taxon>Spermatophyta</taxon>
        <taxon>Pinopsida</taxon>
        <taxon>Pinidae</taxon>
        <taxon>Conifers II</taxon>
        <taxon>Cupressales</taxon>
        <taxon>Taxaceae</taxon>
        <taxon>Taxus</taxon>
    </lineage>
</organism>
<dbReference type="PANTHER" id="PTHR13068">
    <property type="entry name" value="CGI-12 PROTEIN-RELATED"/>
    <property type="match status" value="1"/>
</dbReference>
<dbReference type="OMA" id="ANAIPGW"/>